<feature type="domain" description="Cyclin-like" evidence="4">
    <location>
        <begin position="53"/>
        <end position="142"/>
    </location>
</feature>
<organism evidence="5 6">
    <name type="scientific">Truncatella angustata</name>
    <dbReference type="NCBI Taxonomy" id="152316"/>
    <lineage>
        <taxon>Eukaryota</taxon>
        <taxon>Fungi</taxon>
        <taxon>Dikarya</taxon>
        <taxon>Ascomycota</taxon>
        <taxon>Pezizomycotina</taxon>
        <taxon>Sordariomycetes</taxon>
        <taxon>Xylariomycetidae</taxon>
        <taxon>Amphisphaeriales</taxon>
        <taxon>Sporocadaceae</taxon>
        <taxon>Truncatella</taxon>
    </lineage>
</organism>
<dbReference type="Pfam" id="PF00134">
    <property type="entry name" value="Cyclin_N"/>
    <property type="match status" value="1"/>
</dbReference>
<dbReference type="PANTHER" id="PTHR10026">
    <property type="entry name" value="CYCLIN"/>
    <property type="match status" value="1"/>
</dbReference>
<dbReference type="Proteomes" id="UP000758603">
    <property type="component" value="Unassembled WGS sequence"/>
</dbReference>
<comment type="caution">
    <text evidence="5">The sequence shown here is derived from an EMBL/GenBank/DDBJ whole genome shotgun (WGS) entry which is preliminary data.</text>
</comment>
<dbReference type="InterPro" id="IPR013763">
    <property type="entry name" value="Cyclin-like_dom"/>
</dbReference>
<dbReference type="OrthoDB" id="10266018at2759"/>
<dbReference type="AlphaFoldDB" id="A0A9P8URJ7"/>
<dbReference type="SUPFAM" id="SSF47954">
    <property type="entry name" value="Cyclin-like"/>
    <property type="match status" value="2"/>
</dbReference>
<keyword evidence="3" id="KW-0195">Cyclin</keyword>
<reference evidence="5" key="1">
    <citation type="journal article" date="2021" name="Nat. Commun.">
        <title>Genetic determinants of endophytism in the Arabidopsis root mycobiome.</title>
        <authorList>
            <person name="Mesny F."/>
            <person name="Miyauchi S."/>
            <person name="Thiergart T."/>
            <person name="Pickel B."/>
            <person name="Atanasova L."/>
            <person name="Karlsson M."/>
            <person name="Huettel B."/>
            <person name="Barry K.W."/>
            <person name="Haridas S."/>
            <person name="Chen C."/>
            <person name="Bauer D."/>
            <person name="Andreopoulos W."/>
            <person name="Pangilinan J."/>
            <person name="LaButti K."/>
            <person name="Riley R."/>
            <person name="Lipzen A."/>
            <person name="Clum A."/>
            <person name="Drula E."/>
            <person name="Henrissat B."/>
            <person name="Kohler A."/>
            <person name="Grigoriev I.V."/>
            <person name="Martin F.M."/>
            <person name="Hacquard S."/>
        </authorList>
    </citation>
    <scope>NUCLEOTIDE SEQUENCE</scope>
    <source>
        <strain evidence="5">MPI-SDFR-AT-0073</strain>
    </source>
</reference>
<dbReference type="RefSeq" id="XP_045961046.1">
    <property type="nucleotide sequence ID" value="XM_046099477.1"/>
</dbReference>
<sequence length="318" mass="36415">MAASFWESTQRRFWIFNKDEIGRTREKLKEDEQNLVHMFPLPEWRHLSIYFNQQVTRLARRLALRQQVVATAQMYIKRFYTKVEVRRTNPYLVCATALYLACKMEESPQHIRLVVQEARSLWPDFLTLDMSRLGECEFFLISEMSAQMIIHQPYRTLTTLQSDFYLSQDEINLSWSIINDHYMTDLPLLYPPHIIALTAILLSLVLRPNPVPGGQATGMAAAQAALAQAQGARGLVSGMSSGQTTPVGSTEKDKSNEARVGKLQRFAAFLAESNVDIEGMVDCTQELISFYEVHEQYNDKAVRDQVNRFIKARGLDKG</sequence>
<gene>
    <name evidence="5" type="ORF">BKA67DRAFT_532062</name>
</gene>
<dbReference type="InterPro" id="IPR043198">
    <property type="entry name" value="Cyclin/Ssn8"/>
</dbReference>
<keyword evidence="6" id="KW-1185">Reference proteome</keyword>
<dbReference type="SMART" id="SM00385">
    <property type="entry name" value="CYCLIN"/>
    <property type="match status" value="1"/>
</dbReference>
<dbReference type="GO" id="GO:0016538">
    <property type="term" value="F:cyclin-dependent protein serine/threonine kinase regulator activity"/>
    <property type="evidence" value="ECO:0007669"/>
    <property type="project" value="InterPro"/>
</dbReference>
<dbReference type="Gene3D" id="1.10.472.10">
    <property type="entry name" value="Cyclin-like"/>
    <property type="match status" value="2"/>
</dbReference>
<dbReference type="InterPro" id="IPR006671">
    <property type="entry name" value="Cyclin_N"/>
</dbReference>
<evidence type="ECO:0000259" key="4">
    <source>
        <dbReference type="SMART" id="SM00385"/>
    </source>
</evidence>
<protein>
    <recommendedName>
        <fullName evidence="2">RNA polymerase II holoenzyme cyclin-like subunit</fullName>
    </recommendedName>
</protein>
<proteinExistence type="inferred from homology"/>
<dbReference type="PIRSF" id="PIRSF028758">
    <property type="entry name" value="Cyclin, C/H/G types"/>
    <property type="match status" value="1"/>
</dbReference>
<dbReference type="GO" id="GO:0006357">
    <property type="term" value="P:regulation of transcription by RNA polymerase II"/>
    <property type="evidence" value="ECO:0007669"/>
    <property type="project" value="InterPro"/>
</dbReference>
<dbReference type="GeneID" id="70128369"/>
<evidence type="ECO:0000256" key="3">
    <source>
        <dbReference type="RuleBase" id="RU000383"/>
    </source>
</evidence>
<name>A0A9P8URJ7_9PEZI</name>
<evidence type="ECO:0000313" key="6">
    <source>
        <dbReference type="Proteomes" id="UP000758603"/>
    </source>
</evidence>
<accession>A0A9P8URJ7</accession>
<evidence type="ECO:0000256" key="2">
    <source>
        <dbReference type="ARBA" id="ARBA00014912"/>
    </source>
</evidence>
<evidence type="ECO:0000313" key="5">
    <source>
        <dbReference type="EMBL" id="KAH6656812.1"/>
    </source>
</evidence>
<dbReference type="InterPro" id="IPR036915">
    <property type="entry name" value="Cyclin-like_sf"/>
</dbReference>
<dbReference type="CDD" id="cd20513">
    <property type="entry name" value="CYCLIN_CCNC_rpt1"/>
    <property type="match status" value="1"/>
</dbReference>
<evidence type="ECO:0000256" key="1">
    <source>
        <dbReference type="ARBA" id="ARBA00008638"/>
    </source>
</evidence>
<dbReference type="EMBL" id="JAGPXC010000002">
    <property type="protein sequence ID" value="KAH6656812.1"/>
    <property type="molecule type" value="Genomic_DNA"/>
</dbReference>
<comment type="similarity">
    <text evidence="1">Belongs to the cyclin family. Cyclin C subfamily.</text>
</comment>